<dbReference type="EMBL" id="AP018204">
    <property type="protein sequence ID" value="BAY59152.1"/>
    <property type="molecule type" value="Genomic_DNA"/>
</dbReference>
<protein>
    <recommendedName>
        <fullName evidence="3">Tetratricopeptide repeat protein</fullName>
    </recommendedName>
</protein>
<sequence length="727" mass="80880">MIRVVNVLSGCRVRDYRGYAIWKIFYQQSKLTTLGEIVTVQLFTIAKLYTQLENSATSQIILNTMFQRFMIGLLSFIPLFAVPAVAQTACQSFYPPGLSDRLSSLPISPEFEQQIRAMWQAEIAIEFLRANRPDRLEQINETIRFQMKLSPESVTVLRLLQNLAVEKTNDAIALVPSIQSSWLNSPAVALQLLELPLNDRTQWVLKVIETMPESSTYLELEKTDWLLNLAAQHQEADNPKQALALLEKARSRTGKTRIVTLIRLAEAYRKSGKPDIARSILDTVPARIETEVRSLDGSNSVKIFNLVNLGHQLALLGRSQKALSYLTQAEILLRKSPDPIYQSHIQLLALGYAAANRSTKAFEVIKLLQPNQADLAYALVAKQAAELGNDRFTIQAIQRIRPESTKAWSFDRQSLTVLPEIVEFYAKAGKFDLAQQVTASIQSPLFRIKSLATIVNYADRANQASLSNRIVAQMLQIASKLRSGTPEFEVANHLVKAGAVNRVQQLLNQVSLKDLKSQFVIAYLYARVGDFQTANQRLAAINVDRAAADLVASPTPNQYESHFELAPLSPSSGLGSFFSSARFAPSPSAIPAPQQKQFDKPVPIPSAKPSPATVTANRFEILGALAKHYAIAQNFQKANALIEQIPNQYCTFKSDVLAQVTKSAIAANQLEIALDALQKSDRLNQRASQLDPNFIRMQLIAIAKRYSQRNQFKEAALLLESALTLIP</sequence>
<evidence type="ECO:0000313" key="2">
    <source>
        <dbReference type="Proteomes" id="UP000217895"/>
    </source>
</evidence>
<reference evidence="1 2" key="1">
    <citation type="submission" date="2017-06" db="EMBL/GenBank/DDBJ databases">
        <title>Genome sequencing of cyanobaciteial culture collection at National Institute for Environmental Studies (NIES).</title>
        <authorList>
            <person name="Hirose Y."/>
            <person name="Shimura Y."/>
            <person name="Fujisawa T."/>
            <person name="Nakamura Y."/>
            <person name="Kawachi M."/>
        </authorList>
    </citation>
    <scope>NUCLEOTIDE SEQUENCE [LARGE SCALE GENOMIC DNA]</scope>
    <source>
        <strain evidence="1 2">NIES-2135</strain>
        <plasmid evidence="2">Plasmid Plasmid1 dna</plasmid>
    </source>
</reference>
<dbReference type="InterPro" id="IPR011990">
    <property type="entry name" value="TPR-like_helical_dom_sf"/>
</dbReference>
<name>A0A1Z4JQZ0_LEPBY</name>
<geneLocation type="plasmid" evidence="1">
    <name>plasmid1</name>
</geneLocation>
<keyword evidence="2" id="KW-1185">Reference proteome</keyword>
<keyword evidence="1" id="KW-0614">Plasmid</keyword>
<accession>A0A1Z4JQZ0</accession>
<dbReference type="Proteomes" id="UP000217895">
    <property type="component" value="Plasmid Plasmid1 dna"/>
</dbReference>
<evidence type="ECO:0008006" key="3">
    <source>
        <dbReference type="Google" id="ProtNLM"/>
    </source>
</evidence>
<dbReference type="Gene3D" id="1.25.40.10">
    <property type="entry name" value="Tetratricopeptide repeat domain"/>
    <property type="match status" value="1"/>
</dbReference>
<gene>
    <name evidence="1" type="ORF">NIES2135_60290</name>
</gene>
<proteinExistence type="predicted"/>
<organism evidence="1 2">
    <name type="scientific">Leptolyngbya boryana NIES-2135</name>
    <dbReference type="NCBI Taxonomy" id="1973484"/>
    <lineage>
        <taxon>Bacteria</taxon>
        <taxon>Bacillati</taxon>
        <taxon>Cyanobacteriota</taxon>
        <taxon>Cyanophyceae</taxon>
        <taxon>Leptolyngbyales</taxon>
        <taxon>Leptolyngbyaceae</taxon>
        <taxon>Leptolyngbya group</taxon>
        <taxon>Leptolyngbya</taxon>
    </lineage>
</organism>
<dbReference type="SUPFAM" id="SSF48452">
    <property type="entry name" value="TPR-like"/>
    <property type="match status" value="1"/>
</dbReference>
<evidence type="ECO:0000313" key="1">
    <source>
        <dbReference type="EMBL" id="BAY59152.1"/>
    </source>
</evidence>
<dbReference type="AlphaFoldDB" id="A0A1Z4JQZ0"/>